<feature type="compositionally biased region" description="Basic residues" evidence="1">
    <location>
        <begin position="1"/>
        <end position="20"/>
    </location>
</feature>
<sequence length="51" mass="6442">MVKYFFSRRHSTRKRKKQKTNKGTQDPRTLKRRCKNERKSRKQLKKKMMEE</sequence>
<reference evidence="2 3" key="1">
    <citation type="submission" date="2015-07" db="EMBL/GenBank/DDBJ databases">
        <title>The genome of Habropoda laboriosa.</title>
        <authorList>
            <person name="Pan H."/>
            <person name="Kapheim K."/>
        </authorList>
    </citation>
    <scope>NUCLEOTIDE SEQUENCE [LARGE SCALE GENOMIC DNA]</scope>
    <source>
        <strain evidence="2">0110345459</strain>
    </source>
</reference>
<evidence type="ECO:0000256" key="1">
    <source>
        <dbReference type="SAM" id="MobiDB-lite"/>
    </source>
</evidence>
<dbReference type="Proteomes" id="UP000053825">
    <property type="component" value="Unassembled WGS sequence"/>
</dbReference>
<dbReference type="AlphaFoldDB" id="A0A0L7QRF0"/>
<proteinExistence type="predicted"/>
<accession>A0A0L7QRF0</accession>
<protein>
    <submittedName>
        <fullName evidence="2">Uncharacterized protein</fullName>
    </submittedName>
</protein>
<name>A0A0L7QRF0_9HYME</name>
<keyword evidence="3" id="KW-1185">Reference proteome</keyword>
<feature type="region of interest" description="Disordered" evidence="1">
    <location>
        <begin position="1"/>
        <end position="51"/>
    </location>
</feature>
<organism evidence="2 3">
    <name type="scientific">Habropoda laboriosa</name>
    <dbReference type="NCBI Taxonomy" id="597456"/>
    <lineage>
        <taxon>Eukaryota</taxon>
        <taxon>Metazoa</taxon>
        <taxon>Ecdysozoa</taxon>
        <taxon>Arthropoda</taxon>
        <taxon>Hexapoda</taxon>
        <taxon>Insecta</taxon>
        <taxon>Pterygota</taxon>
        <taxon>Neoptera</taxon>
        <taxon>Endopterygota</taxon>
        <taxon>Hymenoptera</taxon>
        <taxon>Apocrita</taxon>
        <taxon>Aculeata</taxon>
        <taxon>Apoidea</taxon>
        <taxon>Anthophila</taxon>
        <taxon>Apidae</taxon>
        <taxon>Habropoda</taxon>
    </lineage>
</organism>
<feature type="compositionally biased region" description="Basic residues" evidence="1">
    <location>
        <begin position="30"/>
        <end position="51"/>
    </location>
</feature>
<evidence type="ECO:0000313" key="3">
    <source>
        <dbReference type="Proteomes" id="UP000053825"/>
    </source>
</evidence>
<dbReference type="EMBL" id="KQ414784">
    <property type="protein sequence ID" value="KOC61076.1"/>
    <property type="molecule type" value="Genomic_DNA"/>
</dbReference>
<gene>
    <name evidence="2" type="ORF">WH47_04342</name>
</gene>
<evidence type="ECO:0000313" key="2">
    <source>
        <dbReference type="EMBL" id="KOC61076.1"/>
    </source>
</evidence>